<evidence type="ECO:0000256" key="1">
    <source>
        <dbReference type="ARBA" id="ARBA00023015"/>
    </source>
</evidence>
<name>K0CJM3_ALCDB</name>
<dbReference type="Pfam" id="PF13305">
    <property type="entry name" value="TetR_C_33"/>
    <property type="match status" value="1"/>
</dbReference>
<accession>K0CJM3</accession>
<dbReference type="HOGENOM" id="CLU_069356_40_0_6"/>
<gene>
    <name evidence="6" type="ordered locus">B5T_04355</name>
</gene>
<dbReference type="GO" id="GO:0000976">
    <property type="term" value="F:transcription cis-regulatory region binding"/>
    <property type="evidence" value="ECO:0007669"/>
    <property type="project" value="TreeGrafter"/>
</dbReference>
<evidence type="ECO:0000313" key="7">
    <source>
        <dbReference type="Proteomes" id="UP000006286"/>
    </source>
</evidence>
<dbReference type="PANTHER" id="PTHR30055:SF234">
    <property type="entry name" value="HTH-TYPE TRANSCRIPTIONAL REGULATOR BETI"/>
    <property type="match status" value="1"/>
</dbReference>
<dbReference type="InterPro" id="IPR050109">
    <property type="entry name" value="HTH-type_TetR-like_transc_reg"/>
</dbReference>
<feature type="domain" description="HTH tetR-type" evidence="5">
    <location>
        <begin position="1"/>
        <end position="59"/>
    </location>
</feature>
<dbReference type="KEGG" id="adi:B5T_04355"/>
<dbReference type="PANTHER" id="PTHR30055">
    <property type="entry name" value="HTH-TYPE TRANSCRIPTIONAL REGULATOR RUTR"/>
    <property type="match status" value="1"/>
</dbReference>
<dbReference type="PATRIC" id="fig|930169.3.peg.4321"/>
<dbReference type="InterPro" id="IPR009057">
    <property type="entry name" value="Homeodomain-like_sf"/>
</dbReference>
<keyword evidence="3" id="KW-0804">Transcription</keyword>
<evidence type="ECO:0000256" key="4">
    <source>
        <dbReference type="PROSITE-ProRule" id="PRU00335"/>
    </source>
</evidence>
<dbReference type="GO" id="GO:0003700">
    <property type="term" value="F:DNA-binding transcription factor activity"/>
    <property type="evidence" value="ECO:0007669"/>
    <property type="project" value="TreeGrafter"/>
</dbReference>
<dbReference type="eggNOG" id="COG1309">
    <property type="taxonomic scope" value="Bacteria"/>
</dbReference>
<evidence type="ECO:0000256" key="3">
    <source>
        <dbReference type="ARBA" id="ARBA00023163"/>
    </source>
</evidence>
<dbReference type="InterPro" id="IPR025996">
    <property type="entry name" value="MT1864/Rv1816-like_C"/>
</dbReference>
<feature type="DNA-binding region" description="H-T-H motif" evidence="4">
    <location>
        <begin position="22"/>
        <end position="41"/>
    </location>
</feature>
<protein>
    <submittedName>
        <fullName evidence="6">TetR family transcriptional regulator</fullName>
    </submittedName>
</protein>
<evidence type="ECO:0000259" key="5">
    <source>
        <dbReference type="PROSITE" id="PS50977"/>
    </source>
</evidence>
<sequence length="184" mass="19746">MRESLIQEGITLLSENQDAQISLRELARRVGVTANATYRHFANKEALLAALAAEGFRRLGKGQSEAAGTSGPGPALLRAGRAYLRFAWHNPALFRLMFGSTLANRDDPELAEVARVSFRSLRLAVATAKGVEEQAPGVETATLRAWGLVHGLSHLMLDGQLSAISASPLDAAEQALMETVEGRL</sequence>
<dbReference type="PROSITE" id="PS50977">
    <property type="entry name" value="HTH_TETR_2"/>
    <property type="match status" value="1"/>
</dbReference>
<keyword evidence="2 4" id="KW-0238">DNA-binding</keyword>
<dbReference type="InterPro" id="IPR036271">
    <property type="entry name" value="Tet_transcr_reg_TetR-rel_C_sf"/>
</dbReference>
<proteinExistence type="predicted"/>
<keyword evidence="7" id="KW-1185">Reference proteome</keyword>
<dbReference type="AlphaFoldDB" id="K0CJM3"/>
<evidence type="ECO:0000256" key="2">
    <source>
        <dbReference type="ARBA" id="ARBA00023125"/>
    </source>
</evidence>
<dbReference type="InterPro" id="IPR001647">
    <property type="entry name" value="HTH_TetR"/>
</dbReference>
<reference evidence="6 7" key="1">
    <citation type="journal article" date="2012" name="J. Bacteriol.">
        <title>Complete genome sequence of Alcanivorax dieselolei type strain B5.</title>
        <authorList>
            <person name="Lai Q."/>
            <person name="Li W."/>
            <person name="Shao Z."/>
        </authorList>
    </citation>
    <scope>NUCLEOTIDE SEQUENCE [LARGE SCALE GENOMIC DNA]</scope>
    <source>
        <strain evidence="7">DSM 16502 / CGMCC 1.3690 / B-5</strain>
    </source>
</reference>
<dbReference type="Pfam" id="PF00440">
    <property type="entry name" value="TetR_N"/>
    <property type="match status" value="1"/>
</dbReference>
<dbReference type="SUPFAM" id="SSF46689">
    <property type="entry name" value="Homeodomain-like"/>
    <property type="match status" value="1"/>
</dbReference>
<dbReference type="Proteomes" id="UP000006286">
    <property type="component" value="Chromosome"/>
</dbReference>
<evidence type="ECO:0000313" key="6">
    <source>
        <dbReference type="EMBL" id="AFT72615.1"/>
    </source>
</evidence>
<keyword evidence="1" id="KW-0805">Transcription regulation</keyword>
<dbReference type="SUPFAM" id="SSF48498">
    <property type="entry name" value="Tetracyclin repressor-like, C-terminal domain"/>
    <property type="match status" value="1"/>
</dbReference>
<organism evidence="6 7">
    <name type="scientific">Alcanivorax dieselolei (strain DSM 16502 / CGMCC 1.3690 / MCCC 1A00001 / B-5)</name>
    <name type="common">Alloalcanivorax dieselolei</name>
    <dbReference type="NCBI Taxonomy" id="930169"/>
    <lineage>
        <taxon>Bacteria</taxon>
        <taxon>Pseudomonadati</taxon>
        <taxon>Pseudomonadota</taxon>
        <taxon>Gammaproteobacteria</taxon>
        <taxon>Oceanospirillales</taxon>
        <taxon>Alcanivoracaceae</taxon>
        <taxon>Alloalcanivorax</taxon>
    </lineage>
</organism>
<dbReference type="Gene3D" id="1.10.357.10">
    <property type="entry name" value="Tetracycline Repressor, domain 2"/>
    <property type="match status" value="1"/>
</dbReference>
<dbReference type="RefSeq" id="WP_014996666.1">
    <property type="nucleotide sequence ID" value="NC_018691.1"/>
</dbReference>
<dbReference type="STRING" id="930169.B5T_04355"/>
<dbReference type="EMBL" id="CP003466">
    <property type="protein sequence ID" value="AFT72615.1"/>
    <property type="molecule type" value="Genomic_DNA"/>
</dbReference>